<reference evidence="2 3" key="1">
    <citation type="journal article" date="2016" name="Proc. Natl. Acad. Sci. U.S.A.">
        <title>Comparative genomics of biotechnologically important yeasts.</title>
        <authorList>
            <person name="Riley R."/>
            <person name="Haridas S."/>
            <person name="Wolfe K.H."/>
            <person name="Lopes M.R."/>
            <person name="Hittinger C.T."/>
            <person name="Goeker M."/>
            <person name="Salamov A.A."/>
            <person name="Wisecaver J.H."/>
            <person name="Long T.M."/>
            <person name="Calvey C.H."/>
            <person name="Aerts A.L."/>
            <person name="Barry K.W."/>
            <person name="Choi C."/>
            <person name="Clum A."/>
            <person name="Coughlan A.Y."/>
            <person name="Deshpande S."/>
            <person name="Douglass A.P."/>
            <person name="Hanson S.J."/>
            <person name="Klenk H.-P."/>
            <person name="LaButti K.M."/>
            <person name="Lapidus A."/>
            <person name="Lindquist E.A."/>
            <person name="Lipzen A.M."/>
            <person name="Meier-Kolthoff J.P."/>
            <person name="Ohm R.A."/>
            <person name="Otillar R.P."/>
            <person name="Pangilinan J.L."/>
            <person name="Peng Y."/>
            <person name="Rokas A."/>
            <person name="Rosa C.A."/>
            <person name="Scheuner C."/>
            <person name="Sibirny A.A."/>
            <person name="Slot J.C."/>
            <person name="Stielow J.B."/>
            <person name="Sun H."/>
            <person name="Kurtzman C.P."/>
            <person name="Blackwell M."/>
            <person name="Grigoriev I.V."/>
            <person name="Jeffries T.W."/>
        </authorList>
    </citation>
    <scope>NUCLEOTIDE SEQUENCE [LARGE SCALE GENOMIC DNA]</scope>
    <source>
        <strain evidence="2 3">NRRL Y-2026</strain>
    </source>
</reference>
<evidence type="ECO:0000313" key="3">
    <source>
        <dbReference type="Proteomes" id="UP000094455"/>
    </source>
</evidence>
<dbReference type="RefSeq" id="XP_019018803.1">
    <property type="nucleotide sequence ID" value="XM_019159844.1"/>
</dbReference>
<evidence type="ECO:0000256" key="1">
    <source>
        <dbReference type="SAM" id="MobiDB-lite"/>
    </source>
</evidence>
<dbReference type="Proteomes" id="UP000094455">
    <property type="component" value="Unassembled WGS sequence"/>
</dbReference>
<sequence>MDFSLSSTTTVSFDVSTKQLSHYTSATPESLLTGYSDPLDLSESPLLFSSSYVPNSPLPSASSPSVADLHYSHNISISSNSCICTGDDSCNTACDRRHYCYNRYRQDCPESSTPHRMKNKQHTENMDSHMAYTHFETSPKQHFNYDKSCFAKVFSDQLVSTPKPSLLQAEYQMHQLQDHGKLLSPSTLDDTTDLNLSVTEGAITGYGAFLELDLNTDLEPSSEFEESQLPQELQVFQQQDPHHPYQQQQQQQQQHISISNNRVLTLYPPKRV</sequence>
<protein>
    <submittedName>
        <fullName evidence="2">Uncharacterized protein</fullName>
    </submittedName>
</protein>
<dbReference type="AlphaFoldDB" id="A0A1E3NNK9"/>
<feature type="compositionally biased region" description="Low complexity" evidence="1">
    <location>
        <begin position="235"/>
        <end position="255"/>
    </location>
</feature>
<dbReference type="GeneID" id="30176531"/>
<keyword evidence="3" id="KW-1185">Reference proteome</keyword>
<organism evidence="2 3">
    <name type="scientific">Pichia membranifaciens NRRL Y-2026</name>
    <dbReference type="NCBI Taxonomy" id="763406"/>
    <lineage>
        <taxon>Eukaryota</taxon>
        <taxon>Fungi</taxon>
        <taxon>Dikarya</taxon>
        <taxon>Ascomycota</taxon>
        <taxon>Saccharomycotina</taxon>
        <taxon>Pichiomycetes</taxon>
        <taxon>Pichiales</taxon>
        <taxon>Pichiaceae</taxon>
        <taxon>Pichia</taxon>
    </lineage>
</organism>
<gene>
    <name evidence="2" type="ORF">PICMEDRAFT_117889</name>
</gene>
<proteinExistence type="predicted"/>
<evidence type="ECO:0000313" key="2">
    <source>
        <dbReference type="EMBL" id="ODQ47690.1"/>
    </source>
</evidence>
<feature type="region of interest" description="Disordered" evidence="1">
    <location>
        <begin position="235"/>
        <end position="256"/>
    </location>
</feature>
<accession>A0A1E3NNK9</accession>
<dbReference type="EMBL" id="KV454002">
    <property type="protein sequence ID" value="ODQ47690.1"/>
    <property type="molecule type" value="Genomic_DNA"/>
</dbReference>
<name>A0A1E3NNK9_9ASCO</name>